<keyword evidence="2" id="KW-1185">Reference proteome</keyword>
<proteinExistence type="predicted"/>
<comment type="caution">
    <text evidence="1">The sequence shown here is derived from an EMBL/GenBank/DDBJ whole genome shotgun (WGS) entry which is preliminary data.</text>
</comment>
<evidence type="ECO:0000313" key="1">
    <source>
        <dbReference type="EMBL" id="KAJ3476609.1"/>
    </source>
</evidence>
<reference evidence="1" key="1">
    <citation type="submission" date="2022-07" db="EMBL/GenBank/DDBJ databases">
        <title>Genome Sequence of Physisporinus lineatus.</title>
        <authorList>
            <person name="Buettner E."/>
        </authorList>
    </citation>
    <scope>NUCLEOTIDE SEQUENCE</scope>
    <source>
        <strain evidence="1">VT162</strain>
    </source>
</reference>
<name>A0AAD5UWR8_9APHY</name>
<dbReference type="EMBL" id="JANAWD010000688">
    <property type="protein sequence ID" value="KAJ3476609.1"/>
    <property type="molecule type" value="Genomic_DNA"/>
</dbReference>
<organism evidence="1 2">
    <name type="scientific">Meripilus lineatus</name>
    <dbReference type="NCBI Taxonomy" id="2056292"/>
    <lineage>
        <taxon>Eukaryota</taxon>
        <taxon>Fungi</taxon>
        <taxon>Dikarya</taxon>
        <taxon>Basidiomycota</taxon>
        <taxon>Agaricomycotina</taxon>
        <taxon>Agaricomycetes</taxon>
        <taxon>Polyporales</taxon>
        <taxon>Meripilaceae</taxon>
        <taxon>Meripilus</taxon>
    </lineage>
</organism>
<evidence type="ECO:0000313" key="2">
    <source>
        <dbReference type="Proteomes" id="UP001212997"/>
    </source>
</evidence>
<protein>
    <submittedName>
        <fullName evidence="1">Uncharacterized protein</fullName>
    </submittedName>
</protein>
<sequence>MMITKSRFVALTSGGLEKEAHRTQKGPFCSGVPDPRVIPLPSRHPRLSFSQVVKGFILWRLVARLQLPIWTPASDAGFADFRAPITTVDYRRPHLTPTAIGPLPRVCAQKDVSETFLPTVVFQTILKTCG</sequence>
<gene>
    <name evidence="1" type="ORF">NLI96_g11039</name>
</gene>
<accession>A0AAD5UWR8</accession>
<dbReference type="Proteomes" id="UP001212997">
    <property type="component" value="Unassembled WGS sequence"/>
</dbReference>
<dbReference type="AlphaFoldDB" id="A0AAD5UWR8"/>